<feature type="compositionally biased region" description="Low complexity" evidence="1">
    <location>
        <begin position="700"/>
        <end position="733"/>
    </location>
</feature>
<dbReference type="GO" id="GO:0005634">
    <property type="term" value="C:nucleus"/>
    <property type="evidence" value="ECO:0007669"/>
    <property type="project" value="EnsemblFungi"/>
</dbReference>
<dbReference type="KEGG" id="ndi:NDAI_0A08670"/>
<feature type="compositionally biased region" description="Low complexity" evidence="1">
    <location>
        <begin position="578"/>
        <end position="612"/>
    </location>
</feature>
<name>G0W5D2_NAUDC</name>
<feature type="region of interest" description="Disordered" evidence="1">
    <location>
        <begin position="559"/>
        <end position="618"/>
    </location>
</feature>
<evidence type="ECO:0000313" key="2">
    <source>
        <dbReference type="EMBL" id="CCD23020.1"/>
    </source>
</evidence>
<organism evidence="2 3">
    <name type="scientific">Naumovozyma dairenensis (strain ATCC 10597 / BCRC 20456 / CBS 421 / NBRC 0211 / NRRL Y-12639)</name>
    <name type="common">Saccharomyces dairenensis</name>
    <dbReference type="NCBI Taxonomy" id="1071378"/>
    <lineage>
        <taxon>Eukaryota</taxon>
        <taxon>Fungi</taxon>
        <taxon>Dikarya</taxon>
        <taxon>Ascomycota</taxon>
        <taxon>Saccharomycotina</taxon>
        <taxon>Saccharomycetes</taxon>
        <taxon>Saccharomycetales</taxon>
        <taxon>Saccharomycetaceae</taxon>
        <taxon>Naumovozyma</taxon>
    </lineage>
</organism>
<dbReference type="STRING" id="1071378.G0W5D2"/>
<feature type="compositionally biased region" description="Low complexity" evidence="1">
    <location>
        <begin position="669"/>
        <end position="693"/>
    </location>
</feature>
<dbReference type="OMA" id="YICLRTH"/>
<keyword evidence="3" id="KW-1185">Reference proteome</keyword>
<feature type="compositionally biased region" description="Low complexity" evidence="1">
    <location>
        <begin position="647"/>
        <end position="659"/>
    </location>
</feature>
<reference evidence="2 3" key="1">
    <citation type="journal article" date="2011" name="Proc. Natl. Acad. Sci. U.S.A.">
        <title>Evolutionary erosion of yeast sex chromosomes by mating-type switching accidents.</title>
        <authorList>
            <person name="Gordon J.L."/>
            <person name="Armisen D."/>
            <person name="Proux-Wera E."/>
            <person name="Oheigeartaigh S.S."/>
            <person name="Byrne K.P."/>
            <person name="Wolfe K.H."/>
        </authorList>
    </citation>
    <scope>NUCLEOTIDE SEQUENCE [LARGE SCALE GENOMIC DNA]</scope>
    <source>
        <strain evidence="3">ATCC 10597 / BCRC 20456 / CBS 421 / NBRC 0211 / NRRL Y-12639</strain>
    </source>
</reference>
<proteinExistence type="predicted"/>
<feature type="compositionally biased region" description="Polar residues" evidence="1">
    <location>
        <begin position="734"/>
        <end position="744"/>
    </location>
</feature>
<feature type="region of interest" description="Disordered" evidence="1">
    <location>
        <begin position="509"/>
        <end position="541"/>
    </location>
</feature>
<dbReference type="GO" id="GO:2000370">
    <property type="term" value="P:positive regulation of clathrin-dependent endocytosis"/>
    <property type="evidence" value="ECO:0007669"/>
    <property type="project" value="EnsemblFungi"/>
</dbReference>
<dbReference type="GO" id="GO:0009306">
    <property type="term" value="P:protein secretion"/>
    <property type="evidence" value="ECO:0007669"/>
    <property type="project" value="EnsemblFungi"/>
</dbReference>
<dbReference type="AlphaFoldDB" id="G0W5D2"/>
<feature type="region of interest" description="Disordered" evidence="1">
    <location>
        <begin position="267"/>
        <end position="293"/>
    </location>
</feature>
<dbReference type="EMBL" id="HE580267">
    <property type="protein sequence ID" value="CCD23020.1"/>
    <property type="molecule type" value="Genomic_DNA"/>
</dbReference>
<dbReference type="GO" id="GO:0008157">
    <property type="term" value="F:protein phosphatase 1 binding"/>
    <property type="evidence" value="ECO:0007669"/>
    <property type="project" value="EnsemblFungi"/>
</dbReference>
<gene>
    <name evidence="2" type="primary">NDAI0A08670</name>
    <name evidence="2" type="ordered locus">NDAI_0A08670</name>
</gene>
<dbReference type="GO" id="GO:0030866">
    <property type="term" value="P:cortical actin cytoskeleton organization"/>
    <property type="evidence" value="ECO:0007669"/>
    <property type="project" value="EnsemblFungi"/>
</dbReference>
<dbReference type="GO" id="GO:0030479">
    <property type="term" value="C:actin cortical patch"/>
    <property type="evidence" value="ECO:0007669"/>
    <property type="project" value="EnsemblFungi"/>
</dbReference>
<dbReference type="RefSeq" id="XP_003668263.1">
    <property type="nucleotide sequence ID" value="XM_003668215.1"/>
</dbReference>
<dbReference type="GeneID" id="11493481"/>
<feature type="region of interest" description="Disordered" evidence="1">
    <location>
        <begin position="762"/>
        <end position="800"/>
    </location>
</feature>
<dbReference type="eggNOG" id="ENOG502QQ7A">
    <property type="taxonomic scope" value="Eukaryota"/>
</dbReference>
<feature type="compositionally biased region" description="Polar residues" evidence="1">
    <location>
        <begin position="559"/>
        <end position="577"/>
    </location>
</feature>
<dbReference type="Proteomes" id="UP000000689">
    <property type="component" value="Chromosome 1"/>
</dbReference>
<dbReference type="HOGENOM" id="CLU_016142_1_0_1"/>
<evidence type="ECO:0000313" key="3">
    <source>
        <dbReference type="Proteomes" id="UP000000689"/>
    </source>
</evidence>
<evidence type="ECO:0000256" key="1">
    <source>
        <dbReference type="SAM" id="MobiDB-lite"/>
    </source>
</evidence>
<accession>G0W5D2</accession>
<sequence length="824" mass="93170">MSYDWLNIPGLAQNAADNNQQSQQQQSSSFNGLGPPSVSFDFGVPTPTNSNLKIIEPTASIRSHSDTSIPTLSNSTNNAENAALMNYNESMDDLRVPLSLSQNQLTHEELRTYLRWYNYITAKTHNKLVKLWDVFTFLKNFNINDDLKNRLSTIFRSCKNALNIGQFFALLRLVSKALIEHVLPTRKMIMEKAPIPRPRPILARNEDGQEIYEEVEENAPDGVNGGGVDFDSFTSLLLTGQTSKKRIRRKIKNIAFKNKRVRFSEHVTFQDPPKNSDQNIKNNNNNNTTTNDNHIVIPEEKDEFIKGPLDLSLPMDQLLKQLAKKSENTGLVSTLPNEQQETEEEKEVLKDMQDSLSHFKKITTVDSATMFTENPLLQPLFGINNGMNNSFNGNNPNTNQSPLQPLKPTATGSANHLFRKEFGATTTNNSFDVNKQTQSLQPLKPTATGSANYLMRSHFEPINNQQQSTNINNTGSNPEVSQMNNSLPMQPLKPTATGSANYLMKQQQFPSSAMQQLNTQTSPVPSPNKFASPQTTGQQQHVSYLPTQLQQQNIYMNNLQVPNPMPQQNTFPRNTPSHQQQHQQQMPSYLSPPQQQQSRPQLNQNTQQQQQQAGRLPAPNAASSYLQTLLSHSSSPTTSQTTIDMQYHQPQQPQPQQHQIPNNDTRTGTNQNYTNDYQTQQMQHPQQQHQLHQQYHHHQQQQQQHLQPQLTPHQQQQPQYTGQPPSSSSSSLQAFPNSNVNHTLPSIYPGYPSGRPYSSSFSTNNLADYNHNNNNNNNNNNYNNIINRPPISSPSHSNDNILNNLQSLQQQVDALQNQYGRVPR</sequence>
<dbReference type="OrthoDB" id="2553626at2759"/>
<protein>
    <submittedName>
        <fullName evidence="2">Uncharacterized protein</fullName>
    </submittedName>
</protein>
<feature type="region of interest" description="Disordered" evidence="1">
    <location>
        <begin position="647"/>
        <end position="747"/>
    </location>
</feature>
<feature type="compositionally biased region" description="Low complexity" evidence="1">
    <location>
        <begin position="282"/>
        <end position="293"/>
    </location>
</feature>
<feature type="compositionally biased region" description="Low complexity" evidence="1">
    <location>
        <begin position="762"/>
        <end position="787"/>
    </location>
</feature>